<evidence type="ECO:0000256" key="2">
    <source>
        <dbReference type="ARBA" id="ARBA00022490"/>
    </source>
</evidence>
<accession>A0ABP8XD02</accession>
<reference evidence="16" key="1">
    <citation type="journal article" date="2019" name="Int. J. Syst. Evol. Microbiol.">
        <title>The Global Catalogue of Microorganisms (GCM) 10K type strain sequencing project: providing services to taxonomists for standard genome sequencing and annotation.</title>
        <authorList>
            <consortium name="The Broad Institute Genomics Platform"/>
            <consortium name="The Broad Institute Genome Sequencing Center for Infectious Disease"/>
            <person name="Wu L."/>
            <person name="Ma J."/>
        </authorList>
    </citation>
    <scope>NUCLEOTIDE SEQUENCE [LARGE SCALE GENOMIC DNA]</scope>
    <source>
        <strain evidence="16">JCM 18531</strain>
    </source>
</reference>
<evidence type="ECO:0000256" key="11">
    <source>
        <dbReference type="RuleBase" id="RU004227"/>
    </source>
</evidence>
<dbReference type="InterPro" id="IPR038454">
    <property type="entry name" value="DnaA_N_sf"/>
</dbReference>
<organism evidence="15 16">
    <name type="scientific">Nocardioides conyzicola</name>
    <dbReference type="NCBI Taxonomy" id="1651781"/>
    <lineage>
        <taxon>Bacteria</taxon>
        <taxon>Bacillati</taxon>
        <taxon>Actinomycetota</taxon>
        <taxon>Actinomycetes</taxon>
        <taxon>Propionibacteriales</taxon>
        <taxon>Nocardioidaceae</taxon>
        <taxon>Nocardioides</taxon>
    </lineage>
</organism>
<dbReference type="PANTHER" id="PTHR30050:SF2">
    <property type="entry name" value="CHROMOSOMAL REPLICATION INITIATOR PROTEIN DNAA"/>
    <property type="match status" value="1"/>
</dbReference>
<dbReference type="HAMAP" id="MF_00377">
    <property type="entry name" value="DnaA_bact"/>
    <property type="match status" value="1"/>
</dbReference>
<comment type="function">
    <text evidence="8 10">Plays an essential role in the initiation and regulation of chromosomal replication. ATP-DnaA binds to the origin of replication (oriC) to initiate formation of the DNA replication initiation complex once per cell cycle. Binds the DnaA box (a 9 base pair repeat at the origin) and separates the double-stranded (ds)DNA. Forms a right-handed helical filament on oriC DNA; dsDNA binds to the exterior of the filament while single-stranded (ss)DNA is stabiized in the filament's interior. The ATP-DnaA-oriC complex binds and stabilizes one strand of the AT-rich DNA unwinding element (DUE), permitting loading of DNA polymerase. After initiation quickly degrades to an ADP-DnaA complex that is not apt for DNA replication. Binds acidic phospholipids.</text>
</comment>
<evidence type="ECO:0000256" key="4">
    <source>
        <dbReference type="ARBA" id="ARBA00022741"/>
    </source>
</evidence>
<evidence type="ECO:0000256" key="12">
    <source>
        <dbReference type="SAM" id="MobiDB-lite"/>
    </source>
</evidence>
<evidence type="ECO:0000256" key="5">
    <source>
        <dbReference type="ARBA" id="ARBA00022840"/>
    </source>
</evidence>
<dbReference type="Pfam" id="PF00308">
    <property type="entry name" value="Bac_DnaA"/>
    <property type="match status" value="1"/>
</dbReference>
<evidence type="ECO:0000256" key="6">
    <source>
        <dbReference type="ARBA" id="ARBA00023121"/>
    </source>
</evidence>
<proteinExistence type="inferred from homology"/>
<keyword evidence="7 8" id="KW-0238">DNA-binding</keyword>
<evidence type="ECO:0000256" key="10">
    <source>
        <dbReference type="RuleBase" id="RU000577"/>
    </source>
</evidence>
<evidence type="ECO:0000256" key="3">
    <source>
        <dbReference type="ARBA" id="ARBA00022705"/>
    </source>
</evidence>
<evidence type="ECO:0000259" key="14">
    <source>
        <dbReference type="SMART" id="SM00760"/>
    </source>
</evidence>
<feature type="binding site" evidence="8">
    <location>
        <position position="181"/>
    </location>
    <ligand>
        <name>ATP</name>
        <dbReference type="ChEBI" id="CHEBI:30616"/>
    </ligand>
</feature>
<dbReference type="InterPro" id="IPR013317">
    <property type="entry name" value="DnaA_dom"/>
</dbReference>
<comment type="caution">
    <text evidence="8">Lacks conserved residue(s) required for the propagation of feature annotation.</text>
</comment>
<feature type="domain" description="AAA+ ATPase" evidence="13">
    <location>
        <begin position="168"/>
        <end position="296"/>
    </location>
</feature>
<keyword evidence="5 8" id="KW-0067">ATP-binding</keyword>
<feature type="binding site" evidence="8">
    <location>
        <position position="183"/>
    </location>
    <ligand>
        <name>ATP</name>
        <dbReference type="ChEBI" id="CHEBI:30616"/>
    </ligand>
</feature>
<comment type="domain">
    <text evidence="8">Domain I is involved in oligomerization and binding regulators, domain II is flexibile and of varying length in different bacteria, domain III forms the AAA+ region, while domain IV binds dsDNA.</text>
</comment>
<comment type="similarity">
    <text evidence="1 8 11">Belongs to the DnaA family.</text>
</comment>
<dbReference type="PROSITE" id="PS01008">
    <property type="entry name" value="DNAA"/>
    <property type="match status" value="1"/>
</dbReference>
<dbReference type="EMBL" id="BAABKM010000002">
    <property type="protein sequence ID" value="GAA4705179.1"/>
    <property type="molecule type" value="Genomic_DNA"/>
</dbReference>
<gene>
    <name evidence="8 15" type="primary">dnaA</name>
    <name evidence="15" type="ORF">GCM10023349_23670</name>
</gene>
<comment type="subunit">
    <text evidence="8">Oligomerizes as a right-handed, spiral filament on DNA at oriC.</text>
</comment>
<dbReference type="Gene3D" id="3.30.300.180">
    <property type="match status" value="1"/>
</dbReference>
<name>A0ABP8XD02_9ACTN</name>
<comment type="subcellular location">
    <subcellularLocation>
        <location evidence="8">Cytoplasm</location>
    </subcellularLocation>
</comment>
<evidence type="ECO:0000256" key="8">
    <source>
        <dbReference type="HAMAP-Rule" id="MF_00377"/>
    </source>
</evidence>
<dbReference type="NCBIfam" id="TIGR00362">
    <property type="entry name" value="DnaA"/>
    <property type="match status" value="1"/>
</dbReference>
<feature type="region of interest" description="Domain III, AAA+ region" evidence="8">
    <location>
        <begin position="135"/>
        <end position="351"/>
    </location>
</feature>
<feature type="domain" description="Chromosomal replication initiator DnaA C-terminal" evidence="14">
    <location>
        <begin position="380"/>
        <end position="449"/>
    </location>
</feature>
<dbReference type="Gene3D" id="3.40.50.300">
    <property type="entry name" value="P-loop containing nucleotide triphosphate hydrolases"/>
    <property type="match status" value="1"/>
</dbReference>
<keyword evidence="6 8" id="KW-0446">Lipid-binding</keyword>
<evidence type="ECO:0000256" key="1">
    <source>
        <dbReference type="ARBA" id="ARBA00006583"/>
    </source>
</evidence>
<dbReference type="InterPro" id="IPR020591">
    <property type="entry name" value="Chromosome_initiator_DnaA-like"/>
</dbReference>
<dbReference type="Pfam" id="PF08299">
    <property type="entry name" value="Bac_DnaA_C"/>
    <property type="match status" value="1"/>
</dbReference>
<evidence type="ECO:0000256" key="9">
    <source>
        <dbReference type="NCBIfam" id="TIGR00362"/>
    </source>
</evidence>
<dbReference type="NCBIfam" id="NF010686">
    <property type="entry name" value="PRK14086.1"/>
    <property type="match status" value="1"/>
</dbReference>
<feature type="binding site" evidence="8">
    <location>
        <position position="179"/>
    </location>
    <ligand>
        <name>ATP</name>
        <dbReference type="ChEBI" id="CHEBI:30616"/>
    </ligand>
</feature>
<dbReference type="RefSeq" id="WP_425576871.1">
    <property type="nucleotide sequence ID" value="NZ_BAABKM010000002.1"/>
</dbReference>
<dbReference type="Gene3D" id="1.10.8.60">
    <property type="match status" value="1"/>
</dbReference>
<sequence length="477" mass="53608">MEQQTSDLGVAWRGVVDDLQPNQRAWLSASEPVTLHESTAIVAVPNDFTRNQLEGRLRAQLEDALSLRFGREIRIAVTVNPALETEPVPTSEEPFQPQSDLSTNVQIDSQPVVATPPPAPEPADVGPRPTSLETRLNPKYTFETFVIGSSNRFPHAAAVAVAEAPGKAYNPLLVYGDSGLGKTHLLHAIGHYVRSLYTSARVRYVSSEEFTNEFINAIRDDRQDRFKRRYRDVDVLLIDDIQFLEGKTQTQEEFFHTFNTLHNANKQIVLTSDRAPKRLEALEDRLRNRFEWGLITDVQPPDLETRIAILRKKAAMDRLTAPPDVLEFIASKIQTNIRELEGALIRVTAFANLNRQEVDMTLAEIVLKDLIPEGGEPEITAALIIAQTAAYFGLSIEELTGPSRGRHLVMARQIAMYLCRELTDLSLPKIGAQFGNRDHTTVMYADRKINQLLAERRAVFNQVSELTNRVKLQARQS</sequence>
<evidence type="ECO:0000313" key="16">
    <source>
        <dbReference type="Proteomes" id="UP001499974"/>
    </source>
</evidence>
<evidence type="ECO:0000313" key="15">
    <source>
        <dbReference type="EMBL" id="GAA4705179.1"/>
    </source>
</evidence>
<dbReference type="InterPro" id="IPR010921">
    <property type="entry name" value="Trp_repressor/repl_initiator"/>
</dbReference>
<feature type="region of interest" description="Disordered" evidence="12">
    <location>
        <begin position="110"/>
        <end position="133"/>
    </location>
</feature>
<dbReference type="PRINTS" id="PR00051">
    <property type="entry name" value="DNAA"/>
</dbReference>
<dbReference type="SMART" id="SM00760">
    <property type="entry name" value="Bac_DnaA_C"/>
    <property type="match status" value="1"/>
</dbReference>
<dbReference type="Gene3D" id="1.10.1750.10">
    <property type="match status" value="1"/>
</dbReference>
<dbReference type="Proteomes" id="UP001499974">
    <property type="component" value="Unassembled WGS sequence"/>
</dbReference>
<feature type="binding site" evidence="8">
    <location>
        <position position="182"/>
    </location>
    <ligand>
        <name>ATP</name>
        <dbReference type="ChEBI" id="CHEBI:30616"/>
    </ligand>
</feature>
<evidence type="ECO:0000259" key="13">
    <source>
        <dbReference type="SMART" id="SM00382"/>
    </source>
</evidence>
<dbReference type="SUPFAM" id="SSF48295">
    <property type="entry name" value="TrpR-like"/>
    <property type="match status" value="1"/>
</dbReference>
<comment type="caution">
    <text evidence="15">The sequence shown here is derived from an EMBL/GenBank/DDBJ whole genome shotgun (WGS) entry which is preliminary data.</text>
</comment>
<keyword evidence="3 8" id="KW-0235">DNA replication</keyword>
<dbReference type="CDD" id="cd00009">
    <property type="entry name" value="AAA"/>
    <property type="match status" value="1"/>
</dbReference>
<feature type="region of interest" description="Domain I, interacts with DnaA modulators" evidence="8">
    <location>
        <begin position="1"/>
        <end position="83"/>
    </location>
</feature>
<protein>
    <recommendedName>
        <fullName evidence="8 9">Chromosomal replication initiator protein DnaA</fullName>
    </recommendedName>
</protein>
<keyword evidence="16" id="KW-1185">Reference proteome</keyword>
<dbReference type="InterPro" id="IPR001957">
    <property type="entry name" value="Chromosome_initiator_DnaA"/>
</dbReference>
<feature type="region of interest" description="Domain IV, binds dsDNA" evidence="8">
    <location>
        <begin position="352"/>
        <end position="477"/>
    </location>
</feature>
<dbReference type="SUPFAM" id="SSF52540">
    <property type="entry name" value="P-loop containing nucleoside triphosphate hydrolases"/>
    <property type="match status" value="1"/>
</dbReference>
<dbReference type="CDD" id="cd06571">
    <property type="entry name" value="Bac_DnaA_C"/>
    <property type="match status" value="1"/>
</dbReference>
<keyword evidence="4 8" id="KW-0547">Nucleotide-binding</keyword>
<keyword evidence="2 8" id="KW-0963">Cytoplasm</keyword>
<dbReference type="InterPro" id="IPR027417">
    <property type="entry name" value="P-loop_NTPase"/>
</dbReference>
<evidence type="ECO:0000256" key="7">
    <source>
        <dbReference type="ARBA" id="ARBA00023125"/>
    </source>
</evidence>
<dbReference type="InterPro" id="IPR013159">
    <property type="entry name" value="DnaA_C"/>
</dbReference>
<dbReference type="SMART" id="SM00382">
    <property type="entry name" value="AAA"/>
    <property type="match status" value="1"/>
</dbReference>
<dbReference type="InterPro" id="IPR018312">
    <property type="entry name" value="Chromosome_initiator_DnaA_CS"/>
</dbReference>
<dbReference type="InterPro" id="IPR003593">
    <property type="entry name" value="AAA+_ATPase"/>
</dbReference>
<dbReference type="PANTHER" id="PTHR30050">
    <property type="entry name" value="CHROMOSOMAL REPLICATION INITIATOR PROTEIN DNAA"/>
    <property type="match status" value="1"/>
</dbReference>